<gene>
    <name evidence="2" type="ORF">MCNOR_1021</name>
</gene>
<dbReference type="InterPro" id="IPR018977">
    <property type="entry name" value="NurA_domain"/>
</dbReference>
<dbReference type="Proteomes" id="UP001158598">
    <property type="component" value="Chromosome"/>
</dbReference>
<proteinExistence type="predicted"/>
<feature type="domain" description="NurA" evidence="1">
    <location>
        <begin position="69"/>
        <end position="345"/>
    </location>
</feature>
<evidence type="ECO:0000259" key="1">
    <source>
        <dbReference type="SMART" id="SM00933"/>
    </source>
</evidence>
<dbReference type="AlphaFoldDB" id="A0AA35V440"/>
<accession>A0AA35V440</accession>
<dbReference type="EMBL" id="OX458332">
    <property type="protein sequence ID" value="CAI8771117.1"/>
    <property type="molecule type" value="Genomic_DNA"/>
</dbReference>
<sequence length="386" mass="42292">MGENMSEAGPFAELPAALVDEVLGRTAEVAGQLLASFSRAKEQRAHLRQQLEDADLLLRKTDLGAPLYPTTCATDGSYAIERLLTTDLVAAAAVAVEGLTPPSETRHWAYPHHTVFVEAEPHHEGTGTILRAVMLGRELELACAAPHDLVLLDGTLTLPVIYFNQALNAAPYAPELKTAGEFLDHAEHFFSAYRELLTLARSDKQIVSLPKYSTRREIGRLLGWPDNQDDRGLLTSVLNPGELTKPLPLEAPAQDWHFSTSSLKGELRGRIDALGEEIVAALSRVHVFYYKPQSWLPALRVEVAASVASNPHRLGVVVQGLEMQCATPAMLEPYPNYLADRTVKALARALPAFRQVATQRIAEGFEGDIGEVFFAMHGYRSDSGRK</sequence>
<protein>
    <submittedName>
        <fullName evidence="2">NurA domain-containing protein</fullName>
    </submittedName>
</protein>
<evidence type="ECO:0000313" key="2">
    <source>
        <dbReference type="EMBL" id="CAI8771117.1"/>
    </source>
</evidence>
<dbReference type="SMART" id="SM00933">
    <property type="entry name" value="NurA"/>
    <property type="match status" value="1"/>
</dbReference>
<name>A0AA35V440_METCP</name>
<evidence type="ECO:0000313" key="3">
    <source>
        <dbReference type="Proteomes" id="UP001158598"/>
    </source>
</evidence>
<organism evidence="2 3">
    <name type="scientific">Methylococcus capsulatus</name>
    <dbReference type="NCBI Taxonomy" id="414"/>
    <lineage>
        <taxon>Bacteria</taxon>
        <taxon>Pseudomonadati</taxon>
        <taxon>Pseudomonadota</taxon>
        <taxon>Gammaproteobacteria</taxon>
        <taxon>Methylococcales</taxon>
        <taxon>Methylococcaceae</taxon>
        <taxon>Methylococcus</taxon>
    </lineage>
</organism>
<reference evidence="2" key="1">
    <citation type="submission" date="2023-03" db="EMBL/GenBank/DDBJ databases">
        <authorList>
            <person name="Pearce D."/>
        </authorList>
    </citation>
    <scope>NUCLEOTIDE SEQUENCE</scope>
    <source>
        <strain evidence="2">Mc</strain>
    </source>
</reference>